<evidence type="ECO:0000313" key="2">
    <source>
        <dbReference type="EMBL" id="KAF4625686.1"/>
    </source>
</evidence>
<sequence length="93" mass="10542">MNTNPAVAGPILRNFSIVFVTAVSAVFAIDGIFQIANRNKMGGIRSQLGLYNAEPKPEQDRLDTIFDRTKIMHSVKEKKPWNMTLAEKERTRH</sequence>
<proteinExistence type="predicted"/>
<keyword evidence="3" id="KW-1185">Reference proteome</keyword>
<dbReference type="EMBL" id="JAAMPI010001318">
    <property type="protein sequence ID" value="KAF4625686.1"/>
    <property type="molecule type" value="Genomic_DNA"/>
</dbReference>
<comment type="caution">
    <text evidence="2">The sequence shown here is derived from an EMBL/GenBank/DDBJ whole genome shotgun (WGS) entry which is preliminary data.</text>
</comment>
<dbReference type="OrthoDB" id="3531976at2759"/>
<evidence type="ECO:0000313" key="3">
    <source>
        <dbReference type="Proteomes" id="UP000566819"/>
    </source>
</evidence>
<keyword evidence="1" id="KW-0812">Transmembrane</keyword>
<keyword evidence="1" id="KW-0472">Membrane</keyword>
<accession>A0A8H4RBR7</accession>
<feature type="transmembrane region" description="Helical" evidence="1">
    <location>
        <begin position="15"/>
        <end position="36"/>
    </location>
</feature>
<dbReference type="Proteomes" id="UP000566819">
    <property type="component" value="Unassembled WGS sequence"/>
</dbReference>
<protein>
    <submittedName>
        <fullName evidence="2">Uncharacterized protein</fullName>
    </submittedName>
</protein>
<organism evidence="2 3">
    <name type="scientific">Cudoniella acicularis</name>
    <dbReference type="NCBI Taxonomy" id="354080"/>
    <lineage>
        <taxon>Eukaryota</taxon>
        <taxon>Fungi</taxon>
        <taxon>Dikarya</taxon>
        <taxon>Ascomycota</taxon>
        <taxon>Pezizomycotina</taxon>
        <taxon>Leotiomycetes</taxon>
        <taxon>Helotiales</taxon>
        <taxon>Tricladiaceae</taxon>
        <taxon>Cudoniella</taxon>
    </lineage>
</organism>
<reference evidence="2 3" key="1">
    <citation type="submission" date="2020-03" db="EMBL/GenBank/DDBJ databases">
        <title>Draft Genome Sequence of Cudoniella acicularis.</title>
        <authorList>
            <person name="Buettner E."/>
            <person name="Kellner H."/>
        </authorList>
    </citation>
    <scope>NUCLEOTIDE SEQUENCE [LARGE SCALE GENOMIC DNA]</scope>
    <source>
        <strain evidence="2 3">DSM 108380</strain>
    </source>
</reference>
<keyword evidence="1" id="KW-1133">Transmembrane helix</keyword>
<name>A0A8H4RBR7_9HELO</name>
<dbReference type="AlphaFoldDB" id="A0A8H4RBR7"/>
<evidence type="ECO:0000256" key="1">
    <source>
        <dbReference type="SAM" id="Phobius"/>
    </source>
</evidence>
<gene>
    <name evidence="2" type="ORF">G7Y89_g12476</name>
</gene>